<evidence type="ECO:0000313" key="10">
    <source>
        <dbReference type="Proteomes" id="UP000199410"/>
    </source>
</evidence>
<dbReference type="FunFam" id="3.30.390.10:FF:000009">
    <property type="entry name" value="Hydrophobic dipeptide epimerase"/>
    <property type="match status" value="1"/>
</dbReference>
<dbReference type="InterPro" id="IPR034603">
    <property type="entry name" value="Dipeptide_epimerase"/>
</dbReference>
<dbReference type="InterPro" id="IPR018110">
    <property type="entry name" value="Mandel_Rmase/mucon_lact_enz_CS"/>
</dbReference>
<organism evidence="9 10">
    <name type="scientific">Lysinibacillus fusiformis</name>
    <dbReference type="NCBI Taxonomy" id="28031"/>
    <lineage>
        <taxon>Bacteria</taxon>
        <taxon>Bacillati</taxon>
        <taxon>Bacillota</taxon>
        <taxon>Bacilli</taxon>
        <taxon>Bacillales</taxon>
        <taxon>Bacillaceae</taxon>
        <taxon>Lysinibacillus</taxon>
    </lineage>
</organism>
<feature type="binding site" evidence="6">
    <location>
        <position position="190"/>
    </location>
    <ligand>
        <name>Mg(2+)</name>
        <dbReference type="ChEBI" id="CHEBI:18420"/>
    </ligand>
</feature>
<dbReference type="PANTHER" id="PTHR48073">
    <property type="entry name" value="O-SUCCINYLBENZOATE SYNTHASE-RELATED"/>
    <property type="match status" value="1"/>
</dbReference>
<dbReference type="SFLD" id="SFLDS00001">
    <property type="entry name" value="Enolase"/>
    <property type="match status" value="1"/>
</dbReference>
<dbReference type="Gene3D" id="3.30.390.10">
    <property type="entry name" value="Enolase-like, N-terminal domain"/>
    <property type="match status" value="1"/>
</dbReference>
<accession>A0A1H9DC95</accession>
<feature type="binding site" evidence="6">
    <location>
        <position position="241"/>
    </location>
    <ligand>
        <name>Mg(2+)</name>
        <dbReference type="ChEBI" id="CHEBI:18420"/>
    </ligand>
</feature>
<dbReference type="InterPro" id="IPR029017">
    <property type="entry name" value="Enolase-like_N"/>
</dbReference>
<dbReference type="Pfam" id="PF02746">
    <property type="entry name" value="MR_MLE_N"/>
    <property type="match status" value="1"/>
</dbReference>
<evidence type="ECO:0000256" key="7">
    <source>
        <dbReference type="RuleBase" id="RU366006"/>
    </source>
</evidence>
<evidence type="ECO:0000256" key="1">
    <source>
        <dbReference type="ARBA" id="ARBA00008031"/>
    </source>
</evidence>
<evidence type="ECO:0000256" key="5">
    <source>
        <dbReference type="PIRSR" id="PIRSR634603-1"/>
    </source>
</evidence>
<feature type="binding site" evidence="6">
    <location>
        <position position="216"/>
    </location>
    <ligand>
        <name>Mg(2+)</name>
        <dbReference type="ChEBI" id="CHEBI:18420"/>
    </ligand>
</feature>
<dbReference type="InterPro" id="IPR013342">
    <property type="entry name" value="Mandelate_racemase_C"/>
</dbReference>
<dbReference type="Proteomes" id="UP000199410">
    <property type="component" value="Unassembled WGS sequence"/>
</dbReference>
<evidence type="ECO:0000259" key="8">
    <source>
        <dbReference type="SMART" id="SM00922"/>
    </source>
</evidence>
<dbReference type="InterPro" id="IPR029065">
    <property type="entry name" value="Enolase_C-like"/>
</dbReference>
<dbReference type="GO" id="GO:0000287">
    <property type="term" value="F:magnesium ion binding"/>
    <property type="evidence" value="ECO:0007669"/>
    <property type="project" value="UniProtKB-ARBA"/>
</dbReference>
<keyword evidence="3 6" id="KW-0460">Magnesium</keyword>
<dbReference type="SUPFAM" id="SSF51604">
    <property type="entry name" value="Enolase C-terminal domain-like"/>
    <property type="match status" value="1"/>
</dbReference>
<dbReference type="InterPro" id="IPR036849">
    <property type="entry name" value="Enolase-like_C_sf"/>
</dbReference>
<dbReference type="SUPFAM" id="SSF54826">
    <property type="entry name" value="Enolase N-terminal domain-like"/>
    <property type="match status" value="1"/>
</dbReference>
<dbReference type="InterPro" id="IPR013341">
    <property type="entry name" value="Mandelate_racemase_N_dom"/>
</dbReference>
<dbReference type="PROSITE" id="PS00908">
    <property type="entry name" value="MR_MLE_1"/>
    <property type="match status" value="1"/>
</dbReference>
<feature type="active site" description="Proton acceptor; specific for (R)-substrate epimerization" evidence="5">
    <location>
        <position position="162"/>
    </location>
</feature>
<sequence length="367" mass="40786">MIKKIEVFAARLQLKEPFVISYVHLDDMPTILTRIETDEGVVGWGEAVPDQNVTGETWESTYHVIKHELAPLLINEDPFAVERIHKKFNEKIDGVPSAKAALDIALYDLMGKMTGQPVYQLIGGKAHEELQVPRVISIKSPEEMAKDASEFVKSGFRNIKIKVGTNAESDIARIRAVREAIGDEVQLRVDANQGWNRMETLKVIRETTACHVDWYEQPVKAHDLRALKEIRALSPCSIMVDEGVHNIYDLVDVIEMRAADMLNIKLMKSGGIYPALALASLAEAAEMPCQVGSMVESAIGTMAGAHLAISKSIIHTNEMVGPLMFVKDVANVTYYKDILQLSHKAGLGIEVDEQYVKEITCFSCEIK</sequence>
<keyword evidence="4 7" id="KW-0413">Isomerase</keyword>
<dbReference type="PANTHER" id="PTHR48073:SF2">
    <property type="entry name" value="O-SUCCINYLBENZOATE SYNTHASE"/>
    <property type="match status" value="1"/>
</dbReference>
<keyword evidence="2 6" id="KW-0479">Metal-binding</keyword>
<dbReference type="SMART" id="SM00922">
    <property type="entry name" value="MR_MLE"/>
    <property type="match status" value="1"/>
</dbReference>
<comment type="caution">
    <text evidence="9">The sequence shown here is derived from an EMBL/GenBank/DDBJ whole genome shotgun (WGS) entry which is preliminary data.</text>
</comment>
<gene>
    <name evidence="9" type="ORF">SAMN02787113_01109</name>
</gene>
<dbReference type="SFLD" id="SFLDG00180">
    <property type="entry name" value="muconate_cycloisomerase"/>
    <property type="match status" value="1"/>
</dbReference>
<name>A0A1H9DC95_9BACI</name>
<proteinExistence type="inferred from homology"/>
<reference evidence="9 10" key="1">
    <citation type="submission" date="2016-10" db="EMBL/GenBank/DDBJ databases">
        <authorList>
            <person name="Varghese N."/>
            <person name="Submissions S."/>
        </authorList>
    </citation>
    <scope>NUCLEOTIDE SEQUENCE [LARGE SCALE GENOMIC DNA]</scope>
    <source>
        <strain evidence="9 10">TC-13</strain>
    </source>
</reference>
<evidence type="ECO:0000256" key="3">
    <source>
        <dbReference type="ARBA" id="ARBA00022842"/>
    </source>
</evidence>
<dbReference type="SFLD" id="SFLDF00009">
    <property type="entry name" value="o-succinylbenzoate_synthase"/>
    <property type="match status" value="1"/>
</dbReference>
<dbReference type="GO" id="GO:0006518">
    <property type="term" value="P:peptide metabolic process"/>
    <property type="evidence" value="ECO:0007669"/>
    <property type="project" value="UniProtKB-ARBA"/>
</dbReference>
<dbReference type="EC" id="5.1.1.-" evidence="7"/>
<evidence type="ECO:0000256" key="4">
    <source>
        <dbReference type="ARBA" id="ARBA00023235"/>
    </source>
</evidence>
<evidence type="ECO:0000256" key="2">
    <source>
        <dbReference type="ARBA" id="ARBA00022723"/>
    </source>
</evidence>
<evidence type="ECO:0000256" key="6">
    <source>
        <dbReference type="PIRSR" id="PIRSR634603-3"/>
    </source>
</evidence>
<dbReference type="AlphaFoldDB" id="A0A1H9DC95"/>
<evidence type="ECO:0000313" key="9">
    <source>
        <dbReference type="EMBL" id="SEQ10463.1"/>
    </source>
</evidence>
<dbReference type="Gene3D" id="3.20.20.120">
    <property type="entry name" value="Enolase-like C-terminal domain"/>
    <property type="match status" value="1"/>
</dbReference>
<dbReference type="GO" id="GO:0016855">
    <property type="term" value="F:racemase and epimerase activity, acting on amino acids and derivatives"/>
    <property type="evidence" value="ECO:0007669"/>
    <property type="project" value="UniProtKB-UniRule"/>
</dbReference>
<dbReference type="Pfam" id="PF13378">
    <property type="entry name" value="MR_MLE_C"/>
    <property type="match status" value="1"/>
</dbReference>
<dbReference type="GO" id="GO:0009063">
    <property type="term" value="P:amino acid catabolic process"/>
    <property type="evidence" value="ECO:0007669"/>
    <property type="project" value="InterPro"/>
</dbReference>
<comment type="cofactor">
    <cofactor evidence="6 7">
        <name>Mg(2+)</name>
        <dbReference type="ChEBI" id="CHEBI:18420"/>
    </cofactor>
    <text evidence="6 7">Binds 1 Mg(2+) ion per subunit.</text>
</comment>
<dbReference type="RefSeq" id="WP_008173727.1">
    <property type="nucleotide sequence ID" value="NZ_BJOM01000002.1"/>
</dbReference>
<feature type="domain" description="Mandelate racemase/muconate lactonizing enzyme C-terminal" evidence="8">
    <location>
        <begin position="141"/>
        <end position="237"/>
    </location>
</feature>
<protein>
    <recommendedName>
        <fullName evidence="7">Dipeptide epimerase</fullName>
        <ecNumber evidence="7">5.1.1.-</ecNumber>
    </recommendedName>
</protein>
<dbReference type="CDD" id="cd03319">
    <property type="entry name" value="L-Ala-DL-Glu_epimerase"/>
    <property type="match status" value="1"/>
</dbReference>
<comment type="similarity">
    <text evidence="1 7">Belongs to the mandelate racemase/muconate lactonizing enzyme family.</text>
</comment>
<dbReference type="EMBL" id="FOEL01000003">
    <property type="protein sequence ID" value="SEQ10463.1"/>
    <property type="molecule type" value="Genomic_DNA"/>
</dbReference>
<feature type="active site" description="Proton acceptor; specific for (S)-substrate epimerization" evidence="5">
    <location>
        <position position="265"/>
    </location>
</feature>